<proteinExistence type="predicted"/>
<accession>A0A9E7HJS5</accession>
<feature type="compositionally biased region" description="Basic residues" evidence="1">
    <location>
        <begin position="7"/>
        <end position="16"/>
    </location>
</feature>
<evidence type="ECO:0000313" key="2">
    <source>
        <dbReference type="EMBL" id="URE34561.1"/>
    </source>
</evidence>
<protein>
    <submittedName>
        <fullName evidence="2">Ap2 domain containing protein</fullName>
    </submittedName>
</protein>
<dbReference type="OrthoDB" id="642697at2759"/>
<organism evidence="2 3">
    <name type="scientific">Musa troglodytarum</name>
    <name type="common">fe'i banana</name>
    <dbReference type="NCBI Taxonomy" id="320322"/>
    <lineage>
        <taxon>Eukaryota</taxon>
        <taxon>Viridiplantae</taxon>
        <taxon>Streptophyta</taxon>
        <taxon>Embryophyta</taxon>
        <taxon>Tracheophyta</taxon>
        <taxon>Spermatophyta</taxon>
        <taxon>Magnoliopsida</taxon>
        <taxon>Liliopsida</taxon>
        <taxon>Zingiberales</taxon>
        <taxon>Musaceae</taxon>
        <taxon>Musa</taxon>
    </lineage>
</organism>
<evidence type="ECO:0000256" key="1">
    <source>
        <dbReference type="SAM" id="MobiDB-lite"/>
    </source>
</evidence>
<dbReference type="AlphaFoldDB" id="A0A9E7HJS5"/>
<feature type="region of interest" description="Disordered" evidence="1">
    <location>
        <begin position="1"/>
        <end position="69"/>
    </location>
</feature>
<dbReference type="Proteomes" id="UP001055439">
    <property type="component" value="Chromosome 8"/>
</dbReference>
<sequence>MAGSERRLRRRLRRGRTAPGTAASGVGRGGVTRRRFATRSRRSGDGWAPSTPPSRPPARTTSPPARCGG</sequence>
<evidence type="ECO:0000313" key="3">
    <source>
        <dbReference type="Proteomes" id="UP001055439"/>
    </source>
</evidence>
<feature type="compositionally biased region" description="Basic residues" evidence="1">
    <location>
        <begin position="31"/>
        <end position="41"/>
    </location>
</feature>
<dbReference type="EMBL" id="CP097510">
    <property type="protein sequence ID" value="URE34561.1"/>
    <property type="molecule type" value="Genomic_DNA"/>
</dbReference>
<reference evidence="2" key="1">
    <citation type="submission" date="2022-05" db="EMBL/GenBank/DDBJ databases">
        <title>The Musa troglodytarum L. genome provides insights into the mechanism of non-climacteric behaviour and enrichment of carotenoids.</title>
        <authorList>
            <person name="Wang J."/>
        </authorList>
    </citation>
    <scope>NUCLEOTIDE SEQUENCE</scope>
    <source>
        <tissue evidence="2">Leaf</tissue>
    </source>
</reference>
<keyword evidence="3" id="KW-1185">Reference proteome</keyword>
<name>A0A9E7HJS5_9LILI</name>
<gene>
    <name evidence="2" type="ORF">MUK42_06188</name>
</gene>
<feature type="compositionally biased region" description="Low complexity" evidence="1">
    <location>
        <begin position="57"/>
        <end position="69"/>
    </location>
</feature>